<feature type="transmembrane region" description="Helical" evidence="1">
    <location>
        <begin position="5"/>
        <end position="24"/>
    </location>
</feature>
<evidence type="ECO:0000313" key="2">
    <source>
        <dbReference type="EMBL" id="UMB68296.1"/>
    </source>
</evidence>
<evidence type="ECO:0000256" key="1">
    <source>
        <dbReference type="SAM" id="Phobius"/>
    </source>
</evidence>
<gene>
    <name evidence="2" type="ORF">MKK62_17890</name>
</gene>
<name>A0ABY3VMB3_9MYCO</name>
<protein>
    <submittedName>
        <fullName evidence="2">Uncharacterized protein</fullName>
    </submittedName>
</protein>
<keyword evidence="1" id="KW-0472">Membrane</keyword>
<dbReference type="Proteomes" id="UP001055336">
    <property type="component" value="Chromosome"/>
</dbReference>
<evidence type="ECO:0000313" key="3">
    <source>
        <dbReference type="Proteomes" id="UP001055336"/>
    </source>
</evidence>
<reference evidence="2" key="1">
    <citation type="submission" date="2022-08" db="EMBL/GenBank/DDBJ databases">
        <title>Whole genome sequencing of non-tuberculosis mycobacteria type-strains.</title>
        <authorList>
            <person name="Igarashi Y."/>
            <person name="Osugi A."/>
            <person name="Mitarai S."/>
        </authorList>
    </citation>
    <scope>NUCLEOTIDE SEQUENCE</scope>
    <source>
        <strain evidence="2">DSM 45127</strain>
    </source>
</reference>
<organism evidence="2 3">
    <name type="scientific">Mycobacterium paraterrae</name>
    <dbReference type="NCBI Taxonomy" id="577492"/>
    <lineage>
        <taxon>Bacteria</taxon>
        <taxon>Bacillati</taxon>
        <taxon>Actinomycetota</taxon>
        <taxon>Actinomycetes</taxon>
        <taxon>Mycobacteriales</taxon>
        <taxon>Mycobacteriaceae</taxon>
        <taxon>Mycobacterium</taxon>
    </lineage>
</organism>
<dbReference type="EMBL" id="CP092488">
    <property type="protein sequence ID" value="UMB68296.1"/>
    <property type="molecule type" value="Genomic_DNA"/>
</dbReference>
<keyword evidence="3" id="KW-1185">Reference proteome</keyword>
<proteinExistence type="predicted"/>
<sequence>MRRRVFLPVVATTVLVVALLWVWYNSGQNKLQRCVKAQSDHFYSTSEGQELHRHGTDPPTELFVLECNQLGIH</sequence>
<dbReference type="RefSeq" id="WP_240258757.1">
    <property type="nucleotide sequence ID" value="NZ_CP092488.2"/>
</dbReference>
<keyword evidence="1" id="KW-1133">Transmembrane helix</keyword>
<accession>A0ABY3VMB3</accession>
<keyword evidence="1" id="KW-0812">Transmembrane</keyword>